<reference evidence="4 5" key="1">
    <citation type="submission" date="2020-08" db="EMBL/GenBank/DDBJ databases">
        <title>A Genomic Blueprint of the Chicken Gut Microbiome.</title>
        <authorList>
            <person name="Gilroy R."/>
            <person name="Ravi A."/>
            <person name="Getino M."/>
            <person name="Pursley I."/>
            <person name="Horton D.L."/>
            <person name="Alikhan N.-F."/>
            <person name="Baker D."/>
            <person name="Gharbi K."/>
            <person name="Hall N."/>
            <person name="Watson M."/>
            <person name="Adriaenssens E.M."/>
            <person name="Foster-Nyarko E."/>
            <person name="Jarju S."/>
            <person name="Secka A."/>
            <person name="Antonio M."/>
            <person name="Oren A."/>
            <person name="Chaudhuri R."/>
            <person name="La Ragione R.M."/>
            <person name="Hildebrand F."/>
            <person name="Pallen M.J."/>
        </authorList>
    </citation>
    <scope>NUCLEOTIDE SEQUENCE [LARGE SCALE GENOMIC DNA]</scope>
    <source>
        <strain evidence="4 5">Sa1BUA13</strain>
    </source>
</reference>
<dbReference type="InterPro" id="IPR051257">
    <property type="entry name" value="Diverse_CBS-Domain"/>
</dbReference>
<dbReference type="InterPro" id="IPR046342">
    <property type="entry name" value="CBS_dom_sf"/>
</dbReference>
<dbReference type="Gene3D" id="3.10.580.10">
    <property type="entry name" value="CBS-domain"/>
    <property type="match status" value="1"/>
</dbReference>
<evidence type="ECO:0000256" key="1">
    <source>
        <dbReference type="ARBA" id="ARBA00023122"/>
    </source>
</evidence>
<evidence type="ECO:0000256" key="2">
    <source>
        <dbReference type="PROSITE-ProRule" id="PRU00703"/>
    </source>
</evidence>
<dbReference type="PANTHER" id="PTHR43080:SF2">
    <property type="entry name" value="CBS DOMAIN-CONTAINING PROTEIN"/>
    <property type="match status" value="1"/>
</dbReference>
<comment type="caution">
    <text evidence="4">The sequence shown here is derived from an EMBL/GenBank/DDBJ whole genome shotgun (WGS) entry which is preliminary data.</text>
</comment>
<protein>
    <submittedName>
        <fullName evidence="4">CBS domain-containing protein</fullName>
    </submittedName>
</protein>
<dbReference type="Proteomes" id="UP000658980">
    <property type="component" value="Unassembled WGS sequence"/>
</dbReference>
<dbReference type="Pfam" id="PF00571">
    <property type="entry name" value="CBS"/>
    <property type="match status" value="2"/>
</dbReference>
<keyword evidence="5" id="KW-1185">Reference proteome</keyword>
<dbReference type="SMART" id="SM00116">
    <property type="entry name" value="CBS"/>
    <property type="match status" value="2"/>
</dbReference>
<dbReference type="EMBL" id="JACSPU010000004">
    <property type="protein sequence ID" value="MBD8015443.1"/>
    <property type="molecule type" value="Genomic_DNA"/>
</dbReference>
<dbReference type="PANTHER" id="PTHR43080">
    <property type="entry name" value="CBS DOMAIN-CONTAINING PROTEIN CBSX3, MITOCHONDRIAL"/>
    <property type="match status" value="1"/>
</dbReference>
<dbReference type="InterPro" id="IPR000644">
    <property type="entry name" value="CBS_dom"/>
</dbReference>
<name>A0ABR8WEH1_9BACL</name>
<dbReference type="RefSeq" id="WP_191715637.1">
    <property type="nucleotide sequence ID" value="NZ_JACSPU010000004.1"/>
</dbReference>
<evidence type="ECO:0000313" key="5">
    <source>
        <dbReference type="Proteomes" id="UP000658980"/>
    </source>
</evidence>
<evidence type="ECO:0000313" key="4">
    <source>
        <dbReference type="EMBL" id="MBD8015443.1"/>
    </source>
</evidence>
<feature type="domain" description="CBS" evidence="3">
    <location>
        <begin position="7"/>
        <end position="65"/>
    </location>
</feature>
<evidence type="ECO:0000259" key="3">
    <source>
        <dbReference type="PROSITE" id="PS51371"/>
    </source>
</evidence>
<organism evidence="4 5">
    <name type="scientific">Planococcus wigleyi</name>
    <dbReference type="NCBI Taxonomy" id="2762216"/>
    <lineage>
        <taxon>Bacteria</taxon>
        <taxon>Bacillati</taxon>
        <taxon>Bacillota</taxon>
        <taxon>Bacilli</taxon>
        <taxon>Bacillales</taxon>
        <taxon>Caryophanaceae</taxon>
        <taxon>Planococcus</taxon>
    </lineage>
</organism>
<keyword evidence="1 2" id="KW-0129">CBS domain</keyword>
<gene>
    <name evidence="4" type="ORF">H9630_11515</name>
</gene>
<sequence>MKITDIMTTDVETCAPEMSIQEIASKMLELDVGSIPISDGKRLFGIVTDRDIVIRGIASQISLDSPVSQILTSEMVTGTKDMSIEDAADLMAEHQIRRLPIVENDQLVGIVSLGDLAVRDQTDDNASLVLEEVSESEDTELH</sequence>
<dbReference type="PROSITE" id="PS51371">
    <property type="entry name" value="CBS"/>
    <property type="match status" value="2"/>
</dbReference>
<feature type="domain" description="CBS" evidence="3">
    <location>
        <begin position="71"/>
        <end position="127"/>
    </location>
</feature>
<dbReference type="SUPFAM" id="SSF54631">
    <property type="entry name" value="CBS-domain pair"/>
    <property type="match status" value="1"/>
</dbReference>
<dbReference type="CDD" id="cd04622">
    <property type="entry name" value="CBS_pair_HRP1_like"/>
    <property type="match status" value="1"/>
</dbReference>
<proteinExistence type="predicted"/>
<accession>A0ABR8WEH1</accession>